<keyword evidence="5" id="KW-0677">Repeat</keyword>
<dbReference type="AlphaFoldDB" id="A0A364NF03"/>
<evidence type="ECO:0000256" key="5">
    <source>
        <dbReference type="ARBA" id="ARBA00022737"/>
    </source>
</evidence>
<feature type="compositionally biased region" description="Low complexity" evidence="12">
    <location>
        <begin position="252"/>
        <end position="297"/>
    </location>
</feature>
<evidence type="ECO:0000259" key="14">
    <source>
        <dbReference type="PROSITE" id="PS50222"/>
    </source>
</evidence>
<evidence type="ECO:0000313" key="15">
    <source>
        <dbReference type="EMBL" id="RAR15842.1"/>
    </source>
</evidence>
<dbReference type="SUPFAM" id="SSF47473">
    <property type="entry name" value="EF-hand"/>
    <property type="match status" value="1"/>
</dbReference>
<feature type="domain" description="EF-hand" evidence="14">
    <location>
        <begin position="746"/>
        <end position="781"/>
    </location>
</feature>
<dbReference type="InterPro" id="IPR051426">
    <property type="entry name" value="Peflin/Sorcin_CaBP"/>
</dbReference>
<feature type="compositionally biased region" description="Low complexity" evidence="12">
    <location>
        <begin position="424"/>
        <end position="435"/>
    </location>
</feature>
<evidence type="ECO:0000256" key="6">
    <source>
        <dbReference type="ARBA" id="ARBA00022837"/>
    </source>
</evidence>
<dbReference type="PROSITE" id="PS50222">
    <property type="entry name" value="EF_HAND_2"/>
    <property type="match status" value="3"/>
</dbReference>
<dbReference type="PROSITE" id="PS00350">
    <property type="entry name" value="MADS_BOX_1"/>
    <property type="match status" value="1"/>
</dbReference>
<dbReference type="SMART" id="SM00054">
    <property type="entry name" value="EFh"/>
    <property type="match status" value="3"/>
</dbReference>
<keyword evidence="4" id="KW-0479">Metal-binding</keyword>
<dbReference type="GO" id="GO:0048306">
    <property type="term" value="F:calcium-dependent protein binding"/>
    <property type="evidence" value="ECO:0007669"/>
    <property type="project" value="UniProtKB-ARBA"/>
</dbReference>
<dbReference type="SUPFAM" id="SSF55455">
    <property type="entry name" value="SRF-like"/>
    <property type="match status" value="1"/>
</dbReference>
<dbReference type="Gene3D" id="3.40.1810.10">
    <property type="entry name" value="Transcription factor, MADS-box"/>
    <property type="match status" value="1"/>
</dbReference>
<dbReference type="GO" id="GO:0008301">
    <property type="term" value="F:DNA binding, bending"/>
    <property type="evidence" value="ECO:0007669"/>
    <property type="project" value="UniProtKB-ARBA"/>
</dbReference>
<feature type="region of interest" description="Disordered" evidence="12">
    <location>
        <begin position="78"/>
        <end position="745"/>
    </location>
</feature>
<evidence type="ECO:0000256" key="8">
    <source>
        <dbReference type="ARBA" id="ARBA00023125"/>
    </source>
</evidence>
<dbReference type="Pfam" id="PF00319">
    <property type="entry name" value="SRF-TF"/>
    <property type="match status" value="1"/>
</dbReference>
<dbReference type="GO" id="GO:0046983">
    <property type="term" value="F:protein dimerization activity"/>
    <property type="evidence" value="ECO:0007669"/>
    <property type="project" value="InterPro"/>
</dbReference>
<dbReference type="EMBL" id="QGDH01000008">
    <property type="protein sequence ID" value="RAR15842.1"/>
    <property type="molecule type" value="Genomic_DNA"/>
</dbReference>
<sequence length="903" mass="99229">MGRRKIEIKAIKDDRNRSVTFLKRKGGLFKKAHELSVLCSVDVAVIIFGHNKKLYEFSSGDISETIGRYQYVTQYGGAHEHKGPEDFMGKKDGDDDDDDDEEGGLPRDSHTPPEHGMIPPHMQHPQFQHVRHGAPSMSPPIGNGVFQRGPSPQPPHHLSRPNSRVGHIRRPSSNLAPPQPYPSQPPQPPNNYAYMPNPPFYNPQPGQQMAPKPQPTPPAAQYPYAHPMPTHPQVQYMQQEQQRRQSMPPTFQQQQQQQHQQHQQQQHQHQQEQQAQAQAQAQAQVQAQQQQQQQQQLSPPPPPPPSQPQQERPPQPTITVPSPPQNDFQSPPLPQPKPLHASARHSIFTPIDDSQSMLAAHWGSSSNANNNNSSSNANASRNEAPYIKQENRAQSIDVAAISRPQPNGDASPQLQPPQLPVQQPPQRTQSTSSMPTIPPPSRTNSLRIGGESKPRLRVQIPSEQSDAGSATADSSPKDSGTTGATPGRSTDASHSSGVVLPPPSPSANSLLSAGATGPPNPFARPPPPSNSNSYGSRDNMETPISALPSRFVSDGLLPSPSSFYPEWGFGRDSNMLPSPLTFQTPVAPNGPSFARDDSAERKRKTSDQGSDDGNQKRAAAMMSQNATTASRPPRTSSARPDYNKPAPAVPGQRYDARPDDRYGGGGRGAGAGGGGGYDSRPPPGAFSSDPRYDGRYDARQDNRMGVGSPPPANYGHGPPPQGYHGRPQLAQQSRPPPTPAPPRDANDREALWRLFGAVDKDRSGELTEAELRTALVNGDWTPFDPHTVRMMIRMFDTNRSGSVNFDEFCGLWGFLSAWRALFDRFDQDHSGSISYAEFNEALIAFGYRLSQQFVTLLYRTYDRDGRNALSFDLFVQACISLKRMTDVFKKYDEDRDGYITLSL</sequence>
<feature type="compositionally biased region" description="Pro residues" evidence="12">
    <location>
        <begin position="177"/>
        <end position="189"/>
    </location>
</feature>
<dbReference type="FunFam" id="3.40.1810.10:FF:000013">
    <property type="entry name" value="Transcription factor, MADS-box"/>
    <property type="match status" value="1"/>
</dbReference>
<evidence type="ECO:0000256" key="3">
    <source>
        <dbReference type="ARBA" id="ARBA00022490"/>
    </source>
</evidence>
<feature type="compositionally biased region" description="Polar residues" evidence="12">
    <location>
        <begin position="461"/>
        <end position="492"/>
    </location>
</feature>
<feature type="compositionally biased region" description="Acidic residues" evidence="12">
    <location>
        <begin position="94"/>
        <end position="103"/>
    </location>
</feature>
<dbReference type="GO" id="GO:0005737">
    <property type="term" value="C:cytoplasm"/>
    <property type="evidence" value="ECO:0007669"/>
    <property type="project" value="UniProtKB-SubCell"/>
</dbReference>
<feature type="domain" description="EF-hand" evidence="14">
    <location>
        <begin position="813"/>
        <end position="848"/>
    </location>
</feature>
<dbReference type="InterPro" id="IPR002100">
    <property type="entry name" value="TF_MADSbox"/>
</dbReference>
<dbReference type="PROSITE" id="PS00018">
    <property type="entry name" value="EF_HAND_1"/>
    <property type="match status" value="2"/>
</dbReference>
<evidence type="ECO:0000256" key="7">
    <source>
        <dbReference type="ARBA" id="ARBA00023015"/>
    </source>
</evidence>
<dbReference type="Pfam" id="PF13202">
    <property type="entry name" value="EF-hand_5"/>
    <property type="match status" value="1"/>
</dbReference>
<keyword evidence="9" id="KW-0804">Transcription</keyword>
<dbReference type="InterPro" id="IPR018247">
    <property type="entry name" value="EF_Hand_1_Ca_BS"/>
</dbReference>
<evidence type="ECO:0000256" key="12">
    <source>
        <dbReference type="SAM" id="MobiDB-lite"/>
    </source>
</evidence>
<dbReference type="Proteomes" id="UP000249619">
    <property type="component" value="Unassembled WGS sequence"/>
</dbReference>
<feature type="compositionally biased region" description="Pro residues" evidence="12">
    <location>
        <begin position="518"/>
        <end position="529"/>
    </location>
</feature>
<feature type="compositionally biased region" description="Pro residues" evidence="12">
    <location>
        <begin position="708"/>
        <end position="721"/>
    </location>
</feature>
<dbReference type="GO" id="GO:0033554">
    <property type="term" value="P:cellular response to stress"/>
    <property type="evidence" value="ECO:0007669"/>
    <property type="project" value="UniProtKB-ARBA"/>
</dbReference>
<comment type="subcellular location">
    <subcellularLocation>
        <location evidence="2">Cytoplasm</location>
    </subcellularLocation>
    <subcellularLocation>
        <location evidence="1">Nucleus</location>
    </subcellularLocation>
</comment>
<feature type="compositionally biased region" description="Pro residues" evidence="12">
    <location>
        <begin position="298"/>
        <end position="324"/>
    </location>
</feature>
<name>A0A364NF03_STELY</name>
<keyword evidence="6" id="KW-0106">Calcium</keyword>
<keyword evidence="10" id="KW-0539">Nucleus</keyword>
<keyword evidence="16" id="KW-1185">Reference proteome</keyword>
<feature type="compositionally biased region" description="Polar residues" evidence="12">
    <location>
        <begin position="622"/>
        <end position="638"/>
    </location>
</feature>
<dbReference type="CDD" id="cd00265">
    <property type="entry name" value="MADS_MEF2_like"/>
    <property type="match status" value="1"/>
</dbReference>
<feature type="domain" description="MADS-box" evidence="13">
    <location>
        <begin position="1"/>
        <end position="61"/>
    </location>
</feature>
<comment type="similarity">
    <text evidence="11">Belongs to the MEF2 family.</text>
</comment>
<reference evidence="16" key="1">
    <citation type="submission" date="2018-05" db="EMBL/GenBank/DDBJ databases">
        <title>Draft genome sequence of Stemphylium lycopersici strain CIDEFI 213.</title>
        <authorList>
            <person name="Medina R."/>
            <person name="Franco M.E.E."/>
            <person name="Lucentini C.G."/>
            <person name="Saparrat M.C.N."/>
            <person name="Balatti P.A."/>
        </authorList>
    </citation>
    <scope>NUCLEOTIDE SEQUENCE [LARGE SCALE GENOMIC DNA]</scope>
    <source>
        <strain evidence="16">CIDEFI 213</strain>
    </source>
</reference>
<keyword evidence="3" id="KW-0963">Cytoplasm</keyword>
<keyword evidence="8" id="KW-0238">DNA-binding</keyword>
<dbReference type="InterPro" id="IPR011992">
    <property type="entry name" value="EF-hand-dom_pair"/>
</dbReference>
<evidence type="ECO:0000313" key="16">
    <source>
        <dbReference type="Proteomes" id="UP000249619"/>
    </source>
</evidence>
<evidence type="ECO:0000256" key="4">
    <source>
        <dbReference type="ARBA" id="ARBA00022723"/>
    </source>
</evidence>
<dbReference type="SMART" id="SM00432">
    <property type="entry name" value="MADS"/>
    <property type="match status" value="1"/>
</dbReference>
<dbReference type="PRINTS" id="PR00404">
    <property type="entry name" value="MADSDOMAIN"/>
</dbReference>
<feature type="compositionally biased region" description="Basic and acidic residues" evidence="12">
    <location>
        <begin position="78"/>
        <end position="93"/>
    </location>
</feature>
<dbReference type="CDD" id="cd16180">
    <property type="entry name" value="EFh_PEF_Group_I"/>
    <property type="match status" value="1"/>
</dbReference>
<feature type="domain" description="EF-hand" evidence="14">
    <location>
        <begin position="879"/>
        <end position="903"/>
    </location>
</feature>
<dbReference type="InterPro" id="IPR002048">
    <property type="entry name" value="EF_hand_dom"/>
</dbReference>
<dbReference type="InterPro" id="IPR033896">
    <property type="entry name" value="MEF2-like_N"/>
</dbReference>
<evidence type="ECO:0000259" key="13">
    <source>
        <dbReference type="PROSITE" id="PS50066"/>
    </source>
</evidence>
<feature type="compositionally biased region" description="Low complexity" evidence="12">
    <location>
        <begin position="221"/>
        <end position="240"/>
    </location>
</feature>
<keyword evidence="7" id="KW-0805">Transcription regulation</keyword>
<dbReference type="PANTHER" id="PTHR46212">
    <property type="entry name" value="PEFLIN"/>
    <property type="match status" value="1"/>
</dbReference>
<feature type="compositionally biased region" description="Gly residues" evidence="12">
    <location>
        <begin position="663"/>
        <end position="677"/>
    </location>
</feature>
<organism evidence="15 16">
    <name type="scientific">Stemphylium lycopersici</name>
    <name type="common">Tomato gray leaf spot disease fungus</name>
    <name type="synonym">Thyrospora lycopersici</name>
    <dbReference type="NCBI Taxonomy" id="183478"/>
    <lineage>
        <taxon>Eukaryota</taxon>
        <taxon>Fungi</taxon>
        <taxon>Dikarya</taxon>
        <taxon>Ascomycota</taxon>
        <taxon>Pezizomycotina</taxon>
        <taxon>Dothideomycetes</taxon>
        <taxon>Pleosporomycetidae</taxon>
        <taxon>Pleosporales</taxon>
        <taxon>Pleosporineae</taxon>
        <taxon>Pleosporaceae</taxon>
        <taxon>Stemphylium</taxon>
    </lineage>
</organism>
<accession>A0A364NF03</accession>
<feature type="compositionally biased region" description="Basic and acidic residues" evidence="12">
    <location>
        <begin position="690"/>
        <end position="702"/>
    </location>
</feature>
<dbReference type="Gene3D" id="1.10.238.10">
    <property type="entry name" value="EF-hand"/>
    <property type="match status" value="1"/>
</dbReference>
<feature type="compositionally biased region" description="Low complexity" evidence="12">
    <location>
        <begin position="506"/>
        <end position="515"/>
    </location>
</feature>
<feature type="compositionally biased region" description="Pro residues" evidence="12">
    <location>
        <begin position="414"/>
        <end position="423"/>
    </location>
</feature>
<proteinExistence type="inferred from homology"/>
<dbReference type="STRING" id="183478.A0A364NF03"/>
<feature type="compositionally biased region" description="Low complexity" evidence="12">
    <location>
        <begin position="364"/>
        <end position="380"/>
    </location>
</feature>
<evidence type="ECO:0000256" key="10">
    <source>
        <dbReference type="ARBA" id="ARBA00023242"/>
    </source>
</evidence>
<evidence type="ECO:0000256" key="11">
    <source>
        <dbReference type="ARBA" id="ARBA00025805"/>
    </source>
</evidence>
<dbReference type="InterPro" id="IPR036879">
    <property type="entry name" value="TF_MADSbox_sf"/>
</dbReference>
<dbReference type="PROSITE" id="PS50066">
    <property type="entry name" value="MADS_BOX_2"/>
    <property type="match status" value="1"/>
</dbReference>
<gene>
    <name evidence="15" type="ORF">DDE83_000858</name>
</gene>
<dbReference type="GO" id="GO:0000977">
    <property type="term" value="F:RNA polymerase II transcription regulatory region sequence-specific DNA binding"/>
    <property type="evidence" value="ECO:0007669"/>
    <property type="project" value="InterPro"/>
</dbReference>
<protein>
    <submittedName>
        <fullName evidence="15">Srf-type transcription factor</fullName>
    </submittedName>
</protein>
<evidence type="ECO:0000256" key="2">
    <source>
        <dbReference type="ARBA" id="ARBA00004496"/>
    </source>
</evidence>
<feature type="compositionally biased region" description="Basic and acidic residues" evidence="12">
    <location>
        <begin position="104"/>
        <end position="113"/>
    </location>
</feature>
<comment type="caution">
    <text evidence="15">The sequence shown here is derived from an EMBL/GenBank/DDBJ whole genome shotgun (WGS) entry which is preliminary data.</text>
</comment>
<dbReference type="GO" id="GO:0045944">
    <property type="term" value="P:positive regulation of transcription by RNA polymerase II"/>
    <property type="evidence" value="ECO:0007669"/>
    <property type="project" value="InterPro"/>
</dbReference>
<dbReference type="Pfam" id="PF13499">
    <property type="entry name" value="EF-hand_7"/>
    <property type="match status" value="2"/>
</dbReference>
<evidence type="ECO:0000256" key="1">
    <source>
        <dbReference type="ARBA" id="ARBA00004123"/>
    </source>
</evidence>
<dbReference type="GO" id="GO:0005634">
    <property type="term" value="C:nucleus"/>
    <property type="evidence" value="ECO:0007669"/>
    <property type="project" value="UniProtKB-SubCell"/>
</dbReference>
<dbReference type="GO" id="GO:0005509">
    <property type="term" value="F:calcium ion binding"/>
    <property type="evidence" value="ECO:0007669"/>
    <property type="project" value="InterPro"/>
</dbReference>
<dbReference type="PANTHER" id="PTHR46212:SF3">
    <property type="entry name" value="GH27120P"/>
    <property type="match status" value="1"/>
</dbReference>
<evidence type="ECO:0000256" key="9">
    <source>
        <dbReference type="ARBA" id="ARBA00023163"/>
    </source>
</evidence>